<dbReference type="PANTHER" id="PTHR33490">
    <property type="entry name" value="BLR5614 PROTEIN-RELATED"/>
    <property type="match status" value="1"/>
</dbReference>
<dbReference type="Gene3D" id="3.10.620.30">
    <property type="match status" value="1"/>
</dbReference>
<keyword evidence="2" id="KW-0645">Protease</keyword>
<dbReference type="GO" id="GO:0006508">
    <property type="term" value="P:proteolysis"/>
    <property type="evidence" value="ECO:0007669"/>
    <property type="project" value="UniProtKB-KW"/>
</dbReference>
<dbReference type="InterPro" id="IPR013589">
    <property type="entry name" value="Bac_transglu_N"/>
</dbReference>
<dbReference type="Pfam" id="PF01841">
    <property type="entry name" value="Transglut_core"/>
    <property type="match status" value="1"/>
</dbReference>
<dbReference type="InterPro" id="IPR038765">
    <property type="entry name" value="Papain-like_cys_pep_sf"/>
</dbReference>
<dbReference type="SUPFAM" id="SSF54001">
    <property type="entry name" value="Cysteine proteinases"/>
    <property type="match status" value="1"/>
</dbReference>
<dbReference type="Proteomes" id="UP000219467">
    <property type="component" value="Unassembled WGS sequence"/>
</dbReference>
<name>A0A285CL82_9RHOB</name>
<evidence type="ECO:0000313" key="3">
    <source>
        <dbReference type="Proteomes" id="UP000219467"/>
    </source>
</evidence>
<organism evidence="2 3">
    <name type="scientific">Cereibacter ovatus</name>
    <dbReference type="NCBI Taxonomy" id="439529"/>
    <lineage>
        <taxon>Bacteria</taxon>
        <taxon>Pseudomonadati</taxon>
        <taxon>Pseudomonadota</taxon>
        <taxon>Alphaproteobacteria</taxon>
        <taxon>Rhodobacterales</taxon>
        <taxon>Paracoccaceae</taxon>
        <taxon>Cereibacter</taxon>
    </lineage>
</organism>
<feature type="domain" description="Transglutaminase-like" evidence="1">
    <location>
        <begin position="176"/>
        <end position="247"/>
    </location>
</feature>
<keyword evidence="2" id="KW-0378">Hydrolase</keyword>
<dbReference type="EMBL" id="OAOQ01000002">
    <property type="protein sequence ID" value="SNX68311.1"/>
    <property type="molecule type" value="Genomic_DNA"/>
</dbReference>
<evidence type="ECO:0000313" key="2">
    <source>
        <dbReference type="EMBL" id="SNX68311.1"/>
    </source>
</evidence>
<dbReference type="PANTHER" id="PTHR33490:SF7">
    <property type="entry name" value="BLR2979 PROTEIN"/>
    <property type="match status" value="1"/>
</dbReference>
<dbReference type="RefSeq" id="WP_097029105.1">
    <property type="nucleotide sequence ID" value="NZ_OAOQ01000002.1"/>
</dbReference>
<proteinExistence type="predicted"/>
<evidence type="ECO:0000259" key="1">
    <source>
        <dbReference type="SMART" id="SM00460"/>
    </source>
</evidence>
<dbReference type="AlphaFoldDB" id="A0A285CL82"/>
<protein>
    <submittedName>
        <fullName evidence="2">Transglutaminase-like putative cysteine protease</fullName>
    </submittedName>
</protein>
<dbReference type="OrthoDB" id="9804023at2"/>
<reference evidence="3" key="1">
    <citation type="submission" date="2017-08" db="EMBL/GenBank/DDBJ databases">
        <authorList>
            <person name="Varghese N."/>
            <person name="Submissions S."/>
        </authorList>
    </citation>
    <scope>NUCLEOTIDE SEQUENCE [LARGE SCALE GENOMIC DNA]</scope>
    <source>
        <strain evidence="3">JA234</strain>
    </source>
</reference>
<dbReference type="Pfam" id="PF08379">
    <property type="entry name" value="Bact_transglu_N"/>
    <property type="match status" value="1"/>
</dbReference>
<dbReference type="SMART" id="SM00460">
    <property type="entry name" value="TGc"/>
    <property type="match status" value="1"/>
</dbReference>
<dbReference type="GO" id="GO:0008233">
    <property type="term" value="F:peptidase activity"/>
    <property type="evidence" value="ECO:0007669"/>
    <property type="project" value="UniProtKB-KW"/>
</dbReference>
<accession>A0A285CL82</accession>
<sequence>MLYQVRLSVSYRYARPASGGRHLLRLLPRPLPGVQDVTDARIAISPRPSHRDDFTDFFGNPTAELALTSDHSEIVFTATAKVSRLFAGPDADRSVPLAELPAEIAACRTLAPDAPHHFLGASPRLHPVDAITAYTRAAMAGAASTRAGLEALGRALHRDMRFDAGATEVDTPPAEAFAHRHGVCQDFAQIMIAGLRGCGVPAGYVSGFLRTVPPPGLPRLEGSDAMHAWVRVWCGRAEGWIEFDPTNGCFAGSDHITAALGRDYGDVAPVAGILRTAGGQETSHAVDVIPL</sequence>
<keyword evidence="3" id="KW-1185">Reference proteome</keyword>
<dbReference type="InterPro" id="IPR002931">
    <property type="entry name" value="Transglutaminase-like"/>
</dbReference>
<gene>
    <name evidence="2" type="ORF">SAMN05878503_10259</name>
</gene>